<evidence type="ECO:0000313" key="2">
    <source>
        <dbReference type="EMBL" id="KAG0561198.1"/>
    </source>
</evidence>
<comment type="caution">
    <text evidence="2">The sequence shown here is derived from an EMBL/GenBank/DDBJ whole genome shotgun (WGS) entry which is preliminary data.</text>
</comment>
<sequence length="61" mass="7207">MEMGLVRVVRHLKRPLNFTPHDQTHHKSSKRTVTARVKTYPRNARVSQRRSSRIAEWKPSS</sequence>
<dbReference type="Proteomes" id="UP000822688">
    <property type="component" value="Chromosome 9"/>
</dbReference>
<feature type="region of interest" description="Disordered" evidence="1">
    <location>
        <begin position="16"/>
        <end position="61"/>
    </location>
</feature>
<reference evidence="2" key="1">
    <citation type="submission" date="2020-06" db="EMBL/GenBank/DDBJ databases">
        <title>WGS assembly of Ceratodon purpureus strain R40.</title>
        <authorList>
            <person name="Carey S.B."/>
            <person name="Jenkins J."/>
            <person name="Shu S."/>
            <person name="Lovell J.T."/>
            <person name="Sreedasyam A."/>
            <person name="Maumus F."/>
            <person name="Tiley G.P."/>
            <person name="Fernandez-Pozo N."/>
            <person name="Barry K."/>
            <person name="Chen C."/>
            <person name="Wang M."/>
            <person name="Lipzen A."/>
            <person name="Daum C."/>
            <person name="Saski C.A."/>
            <person name="Payton A.C."/>
            <person name="Mcbreen J.C."/>
            <person name="Conrad R.E."/>
            <person name="Kollar L.M."/>
            <person name="Olsson S."/>
            <person name="Huttunen S."/>
            <person name="Landis J.B."/>
            <person name="Wickett N.J."/>
            <person name="Johnson M.G."/>
            <person name="Rensing S.A."/>
            <person name="Grimwood J."/>
            <person name="Schmutz J."/>
            <person name="Mcdaniel S.F."/>
        </authorList>
    </citation>
    <scope>NUCLEOTIDE SEQUENCE</scope>
    <source>
        <strain evidence="2">R40</strain>
    </source>
</reference>
<dbReference type="AlphaFoldDB" id="A0A8T0GU46"/>
<evidence type="ECO:0000313" key="3">
    <source>
        <dbReference type="Proteomes" id="UP000822688"/>
    </source>
</evidence>
<evidence type="ECO:0000256" key="1">
    <source>
        <dbReference type="SAM" id="MobiDB-lite"/>
    </source>
</evidence>
<accession>A0A8T0GU46</accession>
<dbReference type="EMBL" id="CM026430">
    <property type="protein sequence ID" value="KAG0561198.1"/>
    <property type="molecule type" value="Genomic_DNA"/>
</dbReference>
<organism evidence="2 3">
    <name type="scientific">Ceratodon purpureus</name>
    <name type="common">Fire moss</name>
    <name type="synonym">Dicranum purpureum</name>
    <dbReference type="NCBI Taxonomy" id="3225"/>
    <lineage>
        <taxon>Eukaryota</taxon>
        <taxon>Viridiplantae</taxon>
        <taxon>Streptophyta</taxon>
        <taxon>Embryophyta</taxon>
        <taxon>Bryophyta</taxon>
        <taxon>Bryophytina</taxon>
        <taxon>Bryopsida</taxon>
        <taxon>Dicranidae</taxon>
        <taxon>Pseudoditrichales</taxon>
        <taxon>Ditrichaceae</taxon>
        <taxon>Ceratodon</taxon>
    </lineage>
</organism>
<gene>
    <name evidence="2" type="ORF">KC19_9G044400</name>
</gene>
<proteinExistence type="predicted"/>
<keyword evidence="3" id="KW-1185">Reference proteome</keyword>
<protein>
    <submittedName>
        <fullName evidence="2">Uncharacterized protein</fullName>
    </submittedName>
</protein>
<name>A0A8T0GU46_CERPU</name>